<comment type="similarity">
    <text evidence="10 11">Belongs to the TonB-dependent receptor family.</text>
</comment>
<feature type="domain" description="TonB-dependent receptor-like beta-barrel" evidence="12">
    <location>
        <begin position="325"/>
        <end position="719"/>
    </location>
</feature>
<evidence type="ECO:0000256" key="2">
    <source>
        <dbReference type="ARBA" id="ARBA00022448"/>
    </source>
</evidence>
<keyword evidence="6 11" id="KW-0798">TonB box</keyword>
<dbReference type="Proteomes" id="UP001409291">
    <property type="component" value="Unassembled WGS sequence"/>
</dbReference>
<keyword evidence="4 10" id="KW-0812">Transmembrane</keyword>
<keyword evidence="7 10" id="KW-0472">Membrane</keyword>
<protein>
    <submittedName>
        <fullName evidence="14">TonB-dependent receptor</fullName>
    </submittedName>
</protein>
<evidence type="ECO:0000256" key="4">
    <source>
        <dbReference type="ARBA" id="ARBA00022692"/>
    </source>
</evidence>
<comment type="subcellular location">
    <subcellularLocation>
        <location evidence="1 10">Cell outer membrane</location>
        <topology evidence="1 10">Multi-pass membrane protein</topology>
    </subcellularLocation>
</comment>
<feature type="domain" description="TonB-dependent receptor plug" evidence="13">
    <location>
        <begin position="123"/>
        <end position="223"/>
    </location>
</feature>
<dbReference type="InterPro" id="IPR000531">
    <property type="entry name" value="Beta-barrel_TonB"/>
</dbReference>
<dbReference type="SUPFAM" id="SSF56935">
    <property type="entry name" value="Porins"/>
    <property type="match status" value="1"/>
</dbReference>
<dbReference type="InterPro" id="IPR008969">
    <property type="entry name" value="CarboxyPept-like_regulatory"/>
</dbReference>
<evidence type="ECO:0000256" key="8">
    <source>
        <dbReference type="ARBA" id="ARBA00023170"/>
    </source>
</evidence>
<dbReference type="Gene3D" id="2.170.130.10">
    <property type="entry name" value="TonB-dependent receptor, plug domain"/>
    <property type="match status" value="1"/>
</dbReference>
<dbReference type="PANTHER" id="PTHR30069:SF29">
    <property type="entry name" value="HEMOGLOBIN AND HEMOGLOBIN-HAPTOGLOBIN-BINDING PROTEIN 1-RELATED"/>
    <property type="match status" value="1"/>
</dbReference>
<evidence type="ECO:0000256" key="3">
    <source>
        <dbReference type="ARBA" id="ARBA00022452"/>
    </source>
</evidence>
<dbReference type="InterPro" id="IPR036942">
    <property type="entry name" value="Beta-barrel_TonB_sf"/>
</dbReference>
<accession>A0ABV0BW70</accession>
<dbReference type="Pfam" id="PF00593">
    <property type="entry name" value="TonB_dep_Rec_b-barrel"/>
    <property type="match status" value="1"/>
</dbReference>
<dbReference type="InterPro" id="IPR010917">
    <property type="entry name" value="TonB_rcpt_CS"/>
</dbReference>
<dbReference type="InterPro" id="IPR012910">
    <property type="entry name" value="Plug_dom"/>
</dbReference>
<evidence type="ECO:0000256" key="6">
    <source>
        <dbReference type="ARBA" id="ARBA00023077"/>
    </source>
</evidence>
<dbReference type="InterPro" id="IPR039426">
    <property type="entry name" value="TonB-dep_rcpt-like"/>
</dbReference>
<reference evidence="14 15" key="1">
    <citation type="submission" date="2024-04" db="EMBL/GenBank/DDBJ databases">
        <title>WGS of bacteria from Torrens River.</title>
        <authorList>
            <person name="Wyrsch E.R."/>
            <person name="Drigo B."/>
        </authorList>
    </citation>
    <scope>NUCLEOTIDE SEQUENCE [LARGE SCALE GENOMIC DNA]</scope>
    <source>
        <strain evidence="14 15">TWI391</strain>
    </source>
</reference>
<keyword evidence="3 10" id="KW-1134">Transmembrane beta strand</keyword>
<evidence type="ECO:0000256" key="1">
    <source>
        <dbReference type="ARBA" id="ARBA00004571"/>
    </source>
</evidence>
<comment type="caution">
    <text evidence="14">The sequence shown here is derived from an EMBL/GenBank/DDBJ whole genome shotgun (WGS) entry which is preliminary data.</text>
</comment>
<name>A0ABV0BW70_9SPHI</name>
<evidence type="ECO:0000256" key="9">
    <source>
        <dbReference type="ARBA" id="ARBA00023237"/>
    </source>
</evidence>
<gene>
    <name evidence="14" type="ORF">ABE541_16160</name>
</gene>
<dbReference type="RefSeq" id="WP_183912070.1">
    <property type="nucleotide sequence ID" value="NZ_JBDJNQ010000008.1"/>
</dbReference>
<keyword evidence="2 10" id="KW-0813">Transport</keyword>
<evidence type="ECO:0000313" key="15">
    <source>
        <dbReference type="Proteomes" id="UP001409291"/>
    </source>
</evidence>
<keyword evidence="8 14" id="KW-0675">Receptor</keyword>
<keyword evidence="5" id="KW-0732">Signal</keyword>
<dbReference type="InterPro" id="IPR037066">
    <property type="entry name" value="Plug_dom_sf"/>
</dbReference>
<dbReference type="Gene3D" id="2.40.170.20">
    <property type="entry name" value="TonB-dependent receptor, beta-barrel domain"/>
    <property type="match status" value="1"/>
</dbReference>
<dbReference type="PROSITE" id="PS52016">
    <property type="entry name" value="TONB_DEPENDENT_REC_3"/>
    <property type="match status" value="1"/>
</dbReference>
<organism evidence="14 15">
    <name type="scientific">Sphingobacterium kitahiroshimense</name>
    <dbReference type="NCBI Taxonomy" id="470446"/>
    <lineage>
        <taxon>Bacteria</taxon>
        <taxon>Pseudomonadati</taxon>
        <taxon>Bacteroidota</taxon>
        <taxon>Sphingobacteriia</taxon>
        <taxon>Sphingobacteriales</taxon>
        <taxon>Sphingobacteriaceae</taxon>
        <taxon>Sphingobacterium</taxon>
    </lineage>
</organism>
<dbReference type="PANTHER" id="PTHR30069">
    <property type="entry name" value="TONB-DEPENDENT OUTER MEMBRANE RECEPTOR"/>
    <property type="match status" value="1"/>
</dbReference>
<keyword evidence="9 10" id="KW-0998">Cell outer membrane</keyword>
<evidence type="ECO:0000259" key="13">
    <source>
        <dbReference type="Pfam" id="PF07715"/>
    </source>
</evidence>
<evidence type="ECO:0000256" key="5">
    <source>
        <dbReference type="ARBA" id="ARBA00022729"/>
    </source>
</evidence>
<evidence type="ECO:0000259" key="12">
    <source>
        <dbReference type="Pfam" id="PF00593"/>
    </source>
</evidence>
<dbReference type="Pfam" id="PF07715">
    <property type="entry name" value="Plug"/>
    <property type="match status" value="1"/>
</dbReference>
<evidence type="ECO:0000256" key="7">
    <source>
        <dbReference type="ARBA" id="ARBA00023136"/>
    </source>
</evidence>
<evidence type="ECO:0000256" key="11">
    <source>
        <dbReference type="RuleBase" id="RU003357"/>
    </source>
</evidence>
<keyword evidence="15" id="KW-1185">Reference proteome</keyword>
<dbReference type="EMBL" id="JBDJNQ010000008">
    <property type="protein sequence ID" value="MEN5378799.1"/>
    <property type="molecule type" value="Genomic_DNA"/>
</dbReference>
<dbReference type="SUPFAM" id="SSF49464">
    <property type="entry name" value="Carboxypeptidase regulatory domain-like"/>
    <property type="match status" value="1"/>
</dbReference>
<sequence length="770" mass="86799">MTKQFSVISILAPVFISLWPSYSLFAQKKQISGKIIALENTSPIHGANLHYEGHKKAITSNFSGEFQFSTEQNFPIKLVTSLVGYENDTTYVKNDRPVLIRLKKDVKRLAETQVYGYQVAAKTQIAQQVNATALTENRNRSLAEVLKNISGVHLLQTGSTINKPIINGLYGNRLAILNDGMKLESQQWGNDHAPEIDVYAANAITVVKGAESLRYGGEALGGAILLSTKPWNKIDSLSGQVSLNGFTNGRGMQSALNLEGITPIAGLKWSFNGNYSKSGNRKTSDYYLNNTGQRIYNLNAAVNYQYKDANFEASYKQYHNEAGILSSTHIGDITSFQERLAYGRPYPSELFGFSYHIDAPRQEVKHEVFQFAYSQRLSDAKTLSIKYAYQNNHRQEYDKRRAGRSAIPSMDMVLRTHALDASYTIEGLNQKFITGLQGQTQVNNNIAGTFNTPLIPNYNAFNIGAYGIYQWQKDRFAYELGARYDFKNFDAAGYDFYGKAYGGDNQFHNLSTNLGLSYTLDNHMTLKSNLGLAWRAPSAQELYSQNVHQSTARYERGDAALKAEKGLKWITSLNIHEQKNFLNIDIYANYINNYIYVKPTEEYVQNLSGTFPIWQYSQNNALLAGIDVQGKYAISEHLDYSANTSFIYARNLDEKNYLPLIPPLSYTHEIAFTTKGKTNWMHDVKFALGQEIYAKQFLTTTSMEMAPAPSAYQLINGSISLGSLISNNKLQTRLLVENIFNSTYKSYTDLFRYYSHGVGRNIQLTINYTF</sequence>
<proteinExistence type="inferred from homology"/>
<dbReference type="Pfam" id="PF13715">
    <property type="entry name" value="CarbopepD_reg_2"/>
    <property type="match status" value="1"/>
</dbReference>
<dbReference type="PROSITE" id="PS01156">
    <property type="entry name" value="TONB_DEPENDENT_REC_2"/>
    <property type="match status" value="1"/>
</dbReference>
<evidence type="ECO:0000313" key="14">
    <source>
        <dbReference type="EMBL" id="MEN5378799.1"/>
    </source>
</evidence>
<evidence type="ECO:0000256" key="10">
    <source>
        <dbReference type="PROSITE-ProRule" id="PRU01360"/>
    </source>
</evidence>